<name>A0A2P5AJQ9_PARAD</name>
<dbReference type="AlphaFoldDB" id="A0A2P5AJQ9"/>
<dbReference type="Proteomes" id="UP000237105">
    <property type="component" value="Unassembled WGS sequence"/>
</dbReference>
<gene>
    <name evidence="1" type="ORF">PanWU01x14_325560</name>
</gene>
<proteinExistence type="predicted"/>
<accession>A0A2P5AJQ9</accession>
<sequence length="62" mass="6753">MSNSCGDAEPPEDSNLRRFALASFLTVIDIVGASGLWKSFSGSPFFTRVDVNLSAEPEEIWS</sequence>
<dbReference type="EMBL" id="JXTB01000553">
    <property type="protein sequence ID" value="PON36795.1"/>
    <property type="molecule type" value="Genomic_DNA"/>
</dbReference>
<evidence type="ECO:0000313" key="2">
    <source>
        <dbReference type="Proteomes" id="UP000237105"/>
    </source>
</evidence>
<evidence type="ECO:0000313" key="1">
    <source>
        <dbReference type="EMBL" id="PON36795.1"/>
    </source>
</evidence>
<reference evidence="2" key="1">
    <citation type="submission" date="2016-06" db="EMBL/GenBank/DDBJ databases">
        <title>Parallel loss of symbiosis genes in relatives of nitrogen-fixing non-legume Parasponia.</title>
        <authorList>
            <person name="Van Velzen R."/>
            <person name="Holmer R."/>
            <person name="Bu F."/>
            <person name="Rutten L."/>
            <person name="Van Zeijl A."/>
            <person name="Liu W."/>
            <person name="Santuari L."/>
            <person name="Cao Q."/>
            <person name="Sharma T."/>
            <person name="Shen D."/>
            <person name="Roswanjaya Y."/>
            <person name="Wardhani T."/>
            <person name="Kalhor M.S."/>
            <person name="Jansen J."/>
            <person name="Van den Hoogen J."/>
            <person name="Gungor B."/>
            <person name="Hartog M."/>
            <person name="Hontelez J."/>
            <person name="Verver J."/>
            <person name="Yang W.-C."/>
            <person name="Schijlen E."/>
            <person name="Repin R."/>
            <person name="Schilthuizen M."/>
            <person name="Schranz E."/>
            <person name="Heidstra R."/>
            <person name="Miyata K."/>
            <person name="Fedorova E."/>
            <person name="Kohlen W."/>
            <person name="Bisseling T."/>
            <person name="Smit S."/>
            <person name="Geurts R."/>
        </authorList>
    </citation>
    <scope>NUCLEOTIDE SEQUENCE [LARGE SCALE GENOMIC DNA]</scope>
    <source>
        <strain evidence="2">cv. WU1-14</strain>
    </source>
</reference>
<organism evidence="1 2">
    <name type="scientific">Parasponia andersonii</name>
    <name type="common">Sponia andersonii</name>
    <dbReference type="NCBI Taxonomy" id="3476"/>
    <lineage>
        <taxon>Eukaryota</taxon>
        <taxon>Viridiplantae</taxon>
        <taxon>Streptophyta</taxon>
        <taxon>Embryophyta</taxon>
        <taxon>Tracheophyta</taxon>
        <taxon>Spermatophyta</taxon>
        <taxon>Magnoliopsida</taxon>
        <taxon>eudicotyledons</taxon>
        <taxon>Gunneridae</taxon>
        <taxon>Pentapetalae</taxon>
        <taxon>rosids</taxon>
        <taxon>fabids</taxon>
        <taxon>Rosales</taxon>
        <taxon>Cannabaceae</taxon>
        <taxon>Parasponia</taxon>
    </lineage>
</organism>
<comment type="caution">
    <text evidence="1">The sequence shown here is derived from an EMBL/GenBank/DDBJ whole genome shotgun (WGS) entry which is preliminary data.</text>
</comment>
<keyword evidence="2" id="KW-1185">Reference proteome</keyword>
<protein>
    <submittedName>
        <fullName evidence="1">Uncharacterized protein</fullName>
    </submittedName>
</protein>